<dbReference type="OrthoDB" id="9803927at2"/>
<dbReference type="Gene3D" id="3.90.780.10">
    <property type="entry name" value="5'-Nucleotidase, C-terminal domain"/>
    <property type="match status" value="1"/>
</dbReference>
<dbReference type="AlphaFoldDB" id="A0A7U4M1N9"/>
<dbReference type="PANTHER" id="PTHR11575">
    <property type="entry name" value="5'-NUCLEOTIDASE-RELATED"/>
    <property type="match status" value="1"/>
</dbReference>
<feature type="domain" description="Calcineurin-like phosphoesterase" evidence="3">
    <location>
        <begin position="38"/>
        <end position="251"/>
    </location>
</feature>
<dbReference type="InterPro" id="IPR036907">
    <property type="entry name" value="5'-Nucleotdase_C_sf"/>
</dbReference>
<evidence type="ECO:0008006" key="7">
    <source>
        <dbReference type="Google" id="ProtNLM"/>
    </source>
</evidence>
<dbReference type="InterPro" id="IPR008334">
    <property type="entry name" value="5'-Nucleotdase_C"/>
</dbReference>
<dbReference type="SUPFAM" id="SSF55816">
    <property type="entry name" value="5'-nucleotidase (syn. UDP-sugar hydrolase), C-terminal domain"/>
    <property type="match status" value="1"/>
</dbReference>
<dbReference type="GO" id="GO:0009166">
    <property type="term" value="P:nucleotide catabolic process"/>
    <property type="evidence" value="ECO:0007669"/>
    <property type="project" value="InterPro"/>
</dbReference>
<dbReference type="Pfam" id="PF02872">
    <property type="entry name" value="5_nucleotid_C"/>
    <property type="match status" value="1"/>
</dbReference>
<dbReference type="RefSeq" id="WP_046551324.1">
    <property type="nucleotide sequence ID" value="NZ_CP011308.1"/>
</dbReference>
<dbReference type="Pfam" id="PF00149">
    <property type="entry name" value="Metallophos"/>
    <property type="match status" value="1"/>
</dbReference>
<evidence type="ECO:0000259" key="4">
    <source>
        <dbReference type="Pfam" id="PF02872"/>
    </source>
</evidence>
<dbReference type="InterPro" id="IPR006179">
    <property type="entry name" value="5_nucleotidase/apyrase"/>
</dbReference>
<dbReference type="InterPro" id="IPR004843">
    <property type="entry name" value="Calcineurin-like_PHP"/>
</dbReference>
<dbReference type="KEGG" id="slh:YH65_07455"/>
<evidence type="ECO:0000256" key="2">
    <source>
        <dbReference type="RuleBase" id="RU362119"/>
    </source>
</evidence>
<sequence length="540" mass="59561">MPILKQKQHFMLFFSIIFLTYITFSGSTSATSQKDQITIVGTADIQGLIEPFEQEYEINGSKVEIMGGGISRIASVLKQAKSENPSGTFVLSSGDDLMGRYFHTFKGKAIYSLMSESGYGVYAPGNHEFDKGTEVFANALKYASFDTICSDLMVESTALEGKCIPYKIVNANGAKIGFFSLMTEDLPLITSPGKVKLSADNTVSARKMVEILKGEQCDIIIAVTHIGLDQDKSIAQKVEGIDVIFGGHSHEVTKQLVRVGDTLIVNGGEEGSYVLKLLLPLDNNHRIKKEEAEYFLIPVIDPITADKKVEAILEAYKAQLPATVILGKTTVEWDLTTDALRKGESSVADLINDLLRDKFSVDIVMNNGGAFRGKKVYPPGNITDTMLHEIDEFSNNAYMMNIEGKYLRQILEHSAASYGRGGLMQVSGIHYTIDLSKQPQVIKHNDDGSWSIEQAGERVSNIGIVMPDGSLAPVEDDKVYKVLSNAYLVTHAGDGYFWFEQYGTDKKNTYTTFYTVMAGYLEKHTVMDPKPVDGRLKVIH</sequence>
<dbReference type="PRINTS" id="PR01607">
    <property type="entry name" value="APYRASEFAMLY"/>
</dbReference>
<evidence type="ECO:0000313" key="5">
    <source>
        <dbReference type="EMBL" id="AKF25246.1"/>
    </source>
</evidence>
<accession>A0A7U4M1N9</accession>
<keyword evidence="6" id="KW-1185">Reference proteome</keyword>
<reference evidence="5 6" key="1">
    <citation type="submission" date="2015-04" db="EMBL/GenBank/DDBJ databases">
        <title>Complete genome sequence of Sulfurovum lithotrophicum ATCC BAA-797T.</title>
        <authorList>
            <person name="Ahn J."/>
            <person name="Park G."/>
            <person name="Jeon W."/>
            <person name="Jang Y."/>
            <person name="Jang M."/>
            <person name="Lee H."/>
            <person name="Lee H."/>
        </authorList>
    </citation>
    <scope>NUCLEOTIDE SEQUENCE [LARGE SCALE GENOMIC DNA]</scope>
    <source>
        <strain evidence="6">ATCC BAA-797 / 42BKT</strain>
    </source>
</reference>
<dbReference type="GO" id="GO:0016787">
    <property type="term" value="F:hydrolase activity"/>
    <property type="evidence" value="ECO:0007669"/>
    <property type="project" value="UniProtKB-KW"/>
</dbReference>
<dbReference type="CDD" id="cd00845">
    <property type="entry name" value="MPP_UshA_N_like"/>
    <property type="match status" value="1"/>
</dbReference>
<dbReference type="SUPFAM" id="SSF56300">
    <property type="entry name" value="Metallo-dependent phosphatases"/>
    <property type="match status" value="1"/>
</dbReference>
<dbReference type="InterPro" id="IPR029052">
    <property type="entry name" value="Metallo-depent_PP-like"/>
</dbReference>
<comment type="similarity">
    <text evidence="2">Belongs to the 5'-nucleotidase family.</text>
</comment>
<evidence type="ECO:0000259" key="3">
    <source>
        <dbReference type="Pfam" id="PF00149"/>
    </source>
</evidence>
<protein>
    <recommendedName>
        <fullName evidence="7">Bifunctional metallophosphatase/5'-nucleotidase</fullName>
    </recommendedName>
</protein>
<name>A0A7U4M1N9_9BACT</name>
<dbReference type="EMBL" id="CP011308">
    <property type="protein sequence ID" value="AKF25246.1"/>
    <property type="molecule type" value="Genomic_DNA"/>
</dbReference>
<dbReference type="GO" id="GO:0000166">
    <property type="term" value="F:nucleotide binding"/>
    <property type="evidence" value="ECO:0007669"/>
    <property type="project" value="UniProtKB-KW"/>
</dbReference>
<evidence type="ECO:0000313" key="6">
    <source>
        <dbReference type="Proteomes" id="UP000034444"/>
    </source>
</evidence>
<reference evidence="6" key="2">
    <citation type="journal article" date="2017" name="Stand. Genomic Sci.">
        <title>Complete genome sequence of the sulfur-oxidizing chemolithoautotrophic Sulfurovum lithotrophicum 42BKTT.</title>
        <authorList>
            <person name="Jeon W."/>
            <person name="Priscilla L."/>
            <person name="Park G."/>
            <person name="Lee H."/>
            <person name="Lee N."/>
            <person name="Lee D."/>
            <person name="Kwon H."/>
            <person name="Ahn I."/>
            <person name="Lee C."/>
            <person name="Lee H."/>
            <person name="Ahn J."/>
        </authorList>
    </citation>
    <scope>NUCLEOTIDE SEQUENCE [LARGE SCALE GENOMIC DNA]</scope>
    <source>
        <strain evidence="6">ATCC BAA-797 / 42BKT</strain>
    </source>
</reference>
<dbReference type="Proteomes" id="UP000034444">
    <property type="component" value="Chromosome"/>
</dbReference>
<proteinExistence type="inferred from homology"/>
<dbReference type="PANTHER" id="PTHR11575:SF24">
    <property type="entry name" value="5'-NUCLEOTIDASE"/>
    <property type="match status" value="1"/>
</dbReference>
<dbReference type="Gene3D" id="3.60.21.10">
    <property type="match status" value="1"/>
</dbReference>
<gene>
    <name evidence="5" type="ORF">YH65_07455</name>
</gene>
<keyword evidence="1" id="KW-0732">Signal</keyword>
<organism evidence="5 6">
    <name type="scientific">Sulfurovum lithotrophicum</name>
    <dbReference type="NCBI Taxonomy" id="206403"/>
    <lineage>
        <taxon>Bacteria</taxon>
        <taxon>Pseudomonadati</taxon>
        <taxon>Campylobacterota</taxon>
        <taxon>Epsilonproteobacteria</taxon>
        <taxon>Campylobacterales</taxon>
        <taxon>Sulfurovaceae</taxon>
        <taxon>Sulfurovum</taxon>
    </lineage>
</organism>
<keyword evidence="2" id="KW-0547">Nucleotide-binding</keyword>
<feature type="domain" description="5'-Nucleotidase C-terminal" evidence="4">
    <location>
        <begin position="327"/>
        <end position="500"/>
    </location>
</feature>
<evidence type="ECO:0000256" key="1">
    <source>
        <dbReference type="ARBA" id="ARBA00022729"/>
    </source>
</evidence>
<keyword evidence="2" id="KW-0378">Hydrolase</keyword>